<dbReference type="Pfam" id="PF12697">
    <property type="entry name" value="Abhydrolase_6"/>
    <property type="match status" value="1"/>
</dbReference>
<dbReference type="SUPFAM" id="SSF53474">
    <property type="entry name" value="alpha/beta-Hydrolases"/>
    <property type="match status" value="1"/>
</dbReference>
<gene>
    <name evidence="2" type="ORF">BXZ70DRAFT_1009340</name>
</gene>
<comment type="caution">
    <text evidence="2">The sequence shown here is derived from an EMBL/GenBank/DDBJ whole genome shotgun (WGS) entry which is preliminary data.</text>
</comment>
<keyword evidence="3" id="KW-1185">Reference proteome</keyword>
<dbReference type="InterPro" id="IPR029058">
    <property type="entry name" value="AB_hydrolase_fold"/>
</dbReference>
<proteinExistence type="predicted"/>
<dbReference type="Gene3D" id="3.40.50.1820">
    <property type="entry name" value="alpha/beta hydrolase"/>
    <property type="match status" value="1"/>
</dbReference>
<dbReference type="EMBL" id="JAEVFJ010000021">
    <property type="protein sequence ID" value="KAH8097014.1"/>
    <property type="molecule type" value="Genomic_DNA"/>
</dbReference>
<keyword evidence="2" id="KW-0378">Hydrolase</keyword>
<reference evidence="2" key="1">
    <citation type="journal article" date="2021" name="New Phytol.">
        <title>Evolutionary innovations through gain and loss of genes in the ectomycorrhizal Boletales.</title>
        <authorList>
            <person name="Wu G."/>
            <person name="Miyauchi S."/>
            <person name="Morin E."/>
            <person name="Kuo A."/>
            <person name="Drula E."/>
            <person name="Varga T."/>
            <person name="Kohler A."/>
            <person name="Feng B."/>
            <person name="Cao Y."/>
            <person name="Lipzen A."/>
            <person name="Daum C."/>
            <person name="Hundley H."/>
            <person name="Pangilinan J."/>
            <person name="Johnson J."/>
            <person name="Barry K."/>
            <person name="LaButti K."/>
            <person name="Ng V."/>
            <person name="Ahrendt S."/>
            <person name="Min B."/>
            <person name="Choi I.G."/>
            <person name="Park H."/>
            <person name="Plett J.M."/>
            <person name="Magnuson J."/>
            <person name="Spatafora J.W."/>
            <person name="Nagy L.G."/>
            <person name="Henrissat B."/>
            <person name="Grigoriev I.V."/>
            <person name="Yang Z.L."/>
            <person name="Xu J."/>
            <person name="Martin F.M."/>
        </authorList>
    </citation>
    <scope>NUCLEOTIDE SEQUENCE</scope>
    <source>
        <strain evidence="2">KKN 215</strain>
    </source>
</reference>
<accession>A0A8K0XNP9</accession>
<dbReference type="InterPro" id="IPR000073">
    <property type="entry name" value="AB_hydrolase_1"/>
</dbReference>
<evidence type="ECO:0000313" key="2">
    <source>
        <dbReference type="EMBL" id="KAH8097014.1"/>
    </source>
</evidence>
<sequence>MFTGSYPKPDFEWSFSLPHIIRSLEPITPPSHLSETPLPSLPSPPRRSLLHPEWILTTHLVPAASPRTTPLVPVPTIPQFTPGKDKAERKAQIDALSKELSDAKTKQWKGELKGLGKDETKLWCCLNRYVRTKQTGSQGVTLFFAHANGFHKEIWEPTLLALVKTMGERGAAYEVSEIWTWDAVNHGDSALVNAGKLSGIFDWQDNARDIANFLLHYLPGSPRREQLPTHLQPVPVSEALNRQQRGFADRTLVGVGHSFGGASLVWMASHHPYKHLLSSLILVDPIITGVIPFGGFSSFINGKIQGALSRRDHWTSRDEALRLFKAVPFFQRWDPAVLDVYIQCGTYEVPEGGVRLKMQPIHEAITFSEMMSTCEAWFHLPNIDEQTELMFVMPAGYGEPGSPEKIQEKQQLVWRRPVNASNVLNPKAGHLIAQETPKELAEDIHEFLQRKYAVIKNRL</sequence>
<organism evidence="2 3">
    <name type="scientific">Cristinia sonorae</name>
    <dbReference type="NCBI Taxonomy" id="1940300"/>
    <lineage>
        <taxon>Eukaryota</taxon>
        <taxon>Fungi</taxon>
        <taxon>Dikarya</taxon>
        <taxon>Basidiomycota</taxon>
        <taxon>Agaricomycotina</taxon>
        <taxon>Agaricomycetes</taxon>
        <taxon>Agaricomycetidae</taxon>
        <taxon>Agaricales</taxon>
        <taxon>Pleurotineae</taxon>
        <taxon>Stephanosporaceae</taxon>
        <taxon>Cristinia</taxon>
    </lineage>
</organism>
<dbReference type="PANTHER" id="PTHR43194">
    <property type="entry name" value="HYDROLASE ALPHA/BETA FOLD FAMILY"/>
    <property type="match status" value="1"/>
</dbReference>
<dbReference type="PANTHER" id="PTHR43194:SF2">
    <property type="entry name" value="PEROXISOMAL MEMBRANE PROTEIN LPX1"/>
    <property type="match status" value="1"/>
</dbReference>
<evidence type="ECO:0000259" key="1">
    <source>
        <dbReference type="Pfam" id="PF12697"/>
    </source>
</evidence>
<dbReference type="InterPro" id="IPR050228">
    <property type="entry name" value="Carboxylesterase_BioH"/>
</dbReference>
<protein>
    <submittedName>
        <fullName evidence="2">Alpha/Beta hydrolase protein</fullName>
    </submittedName>
</protein>
<name>A0A8K0XNP9_9AGAR</name>
<dbReference type="GO" id="GO:0016787">
    <property type="term" value="F:hydrolase activity"/>
    <property type="evidence" value="ECO:0007669"/>
    <property type="project" value="UniProtKB-KW"/>
</dbReference>
<evidence type="ECO:0000313" key="3">
    <source>
        <dbReference type="Proteomes" id="UP000813824"/>
    </source>
</evidence>
<dbReference type="OrthoDB" id="94039at2759"/>
<feature type="domain" description="AB hydrolase-1" evidence="1">
    <location>
        <begin position="142"/>
        <end position="442"/>
    </location>
</feature>
<dbReference type="AlphaFoldDB" id="A0A8K0XNP9"/>
<dbReference type="Proteomes" id="UP000813824">
    <property type="component" value="Unassembled WGS sequence"/>
</dbReference>